<organism evidence="1 2">
    <name type="scientific">Paraburkholderia rhynchosiae</name>
    <dbReference type="NCBI Taxonomy" id="487049"/>
    <lineage>
        <taxon>Bacteria</taxon>
        <taxon>Pseudomonadati</taxon>
        <taxon>Pseudomonadota</taxon>
        <taxon>Betaproteobacteria</taxon>
        <taxon>Burkholderiales</taxon>
        <taxon>Burkholderiaceae</taxon>
        <taxon>Paraburkholderia</taxon>
    </lineage>
</organism>
<proteinExistence type="predicted"/>
<feature type="non-terminal residue" evidence="1">
    <location>
        <position position="79"/>
    </location>
</feature>
<evidence type="ECO:0000313" key="2">
    <source>
        <dbReference type="Proteomes" id="UP001629235"/>
    </source>
</evidence>
<sequence length="79" mass="9176">RPEDHVQGNAELREALELIAEGYFSRGDREVFRPLVENLRNCDPFLVLADYADYVACQERVSVAWQDPGYWTRMSILNT</sequence>
<evidence type="ECO:0000313" key="1">
    <source>
        <dbReference type="EMBL" id="MFM0109611.1"/>
    </source>
</evidence>
<comment type="caution">
    <text evidence="1">The sequence shown here is derived from an EMBL/GenBank/DDBJ whole genome shotgun (WGS) entry which is preliminary data.</text>
</comment>
<protein>
    <submittedName>
        <fullName evidence="1">Glycogen/starch/alpha-glucan phosphorylase</fullName>
    </submittedName>
</protein>
<gene>
    <name evidence="1" type="ORF">PQR01_41270</name>
</gene>
<accession>A0ACC7NQZ6</accession>
<dbReference type="EMBL" id="JAQQDW010000371">
    <property type="protein sequence ID" value="MFM0109611.1"/>
    <property type="molecule type" value="Genomic_DNA"/>
</dbReference>
<dbReference type="Proteomes" id="UP001629235">
    <property type="component" value="Unassembled WGS sequence"/>
</dbReference>
<keyword evidence="2" id="KW-1185">Reference proteome</keyword>
<feature type="non-terminal residue" evidence="1">
    <location>
        <position position="1"/>
    </location>
</feature>
<name>A0ACC7NQZ6_9BURK</name>
<reference evidence="1 2" key="1">
    <citation type="journal article" date="2024" name="Chem. Sci.">
        <title>Discovery of megapolipeptins by genome mining of a Burkholderiales bacteria collection.</title>
        <authorList>
            <person name="Paulo B.S."/>
            <person name="Recchia M.J.J."/>
            <person name="Lee S."/>
            <person name="Fergusson C.H."/>
            <person name="Romanowski S.B."/>
            <person name="Hernandez A."/>
            <person name="Krull N."/>
            <person name="Liu D.Y."/>
            <person name="Cavanagh H."/>
            <person name="Bos A."/>
            <person name="Gray C.A."/>
            <person name="Murphy B.T."/>
            <person name="Linington R.G."/>
            <person name="Eustaquio A.S."/>
        </authorList>
    </citation>
    <scope>NUCLEOTIDE SEQUENCE [LARGE SCALE GENOMIC DNA]</scope>
    <source>
        <strain evidence="1 2">RL18-126-BIB-B</strain>
    </source>
</reference>